<dbReference type="AlphaFoldDB" id="A0A450VKC5"/>
<evidence type="ECO:0000313" key="5">
    <source>
        <dbReference type="EMBL" id="VFK00829.1"/>
    </source>
</evidence>
<keyword evidence="2 7" id="KW-0808">Transferase</keyword>
<reference evidence="7" key="1">
    <citation type="submission" date="2019-02" db="EMBL/GenBank/DDBJ databases">
        <authorList>
            <person name="Gruber-Vodicka R. H."/>
            <person name="Seah K. B. B."/>
        </authorList>
    </citation>
    <scope>NUCLEOTIDE SEQUENCE</scope>
    <source>
        <strain evidence="7">BECK_SA2B12</strain>
        <strain evidence="6">BECK_SA2B15</strain>
        <strain evidence="5">BECK_SA2B20</strain>
    </source>
</reference>
<keyword evidence="1 7" id="KW-0489">Methyltransferase</keyword>
<proteinExistence type="inferred from homology"/>
<dbReference type="InterPro" id="IPR002941">
    <property type="entry name" value="DNA_methylase_N4/N6"/>
</dbReference>
<dbReference type="GO" id="GO:0032259">
    <property type="term" value="P:methylation"/>
    <property type="evidence" value="ECO:0007669"/>
    <property type="project" value="UniProtKB-KW"/>
</dbReference>
<dbReference type="InterPro" id="IPR001091">
    <property type="entry name" value="RM_Methyltransferase"/>
</dbReference>
<protein>
    <recommendedName>
        <fullName evidence="3">Methyltransferase</fullName>
        <ecNumber evidence="3">2.1.1.-</ecNumber>
    </recommendedName>
</protein>
<evidence type="ECO:0000256" key="3">
    <source>
        <dbReference type="RuleBase" id="RU362026"/>
    </source>
</evidence>
<feature type="domain" description="DNA methylase N-4/N-6" evidence="4">
    <location>
        <begin position="1"/>
        <end position="48"/>
    </location>
</feature>
<evidence type="ECO:0000313" key="6">
    <source>
        <dbReference type="EMBL" id="VFK01876.1"/>
    </source>
</evidence>
<evidence type="ECO:0000259" key="4">
    <source>
        <dbReference type="Pfam" id="PF01555"/>
    </source>
</evidence>
<dbReference type="EMBL" id="CAADFJ010000248">
    <property type="protein sequence ID" value="VFK05225.1"/>
    <property type="molecule type" value="Genomic_DNA"/>
</dbReference>
<dbReference type="Pfam" id="PF01555">
    <property type="entry name" value="N6_N4_Mtase"/>
    <property type="match status" value="1"/>
</dbReference>
<name>A0A450VKC5_9GAMM</name>
<dbReference type="EMBL" id="CAADFI010000206">
    <property type="protein sequence ID" value="VFK00829.1"/>
    <property type="molecule type" value="Genomic_DNA"/>
</dbReference>
<evidence type="ECO:0000313" key="7">
    <source>
        <dbReference type="EMBL" id="VFK05225.1"/>
    </source>
</evidence>
<sequence>MIQRILDIATNPGDLVLDSFLGSGTTAAVAHKMGRRWIGIKMGEHAVTHCAPRLEKVIAGEQGGISQSVGWQGGGGFRFYRLGRPVFEEAGHIRRDISFSVLAAHVRFSETGRPWTGGDAGAGQSPLLGLHEGRAFALLYNGVLGDKRVNGGNVLTHALLKSIHEEVARPDRSFLESLTIYGTRSALSDATLKREGVLFKQTPYHVKARR</sequence>
<comment type="similarity">
    <text evidence="3">Belongs to the N(4)/N(6)-methyltransferase family.</text>
</comment>
<dbReference type="GO" id="GO:0003677">
    <property type="term" value="F:DNA binding"/>
    <property type="evidence" value="ECO:0007669"/>
    <property type="project" value="InterPro"/>
</dbReference>
<evidence type="ECO:0000256" key="2">
    <source>
        <dbReference type="ARBA" id="ARBA00022679"/>
    </source>
</evidence>
<dbReference type="EMBL" id="CAADFG010000245">
    <property type="protein sequence ID" value="VFK01876.1"/>
    <property type="molecule type" value="Genomic_DNA"/>
</dbReference>
<dbReference type="Gene3D" id="3.40.50.150">
    <property type="entry name" value="Vaccinia Virus protein VP39"/>
    <property type="match status" value="1"/>
</dbReference>
<evidence type="ECO:0000256" key="1">
    <source>
        <dbReference type="ARBA" id="ARBA00022603"/>
    </source>
</evidence>
<dbReference type="GO" id="GO:0008170">
    <property type="term" value="F:N-methyltransferase activity"/>
    <property type="evidence" value="ECO:0007669"/>
    <property type="project" value="InterPro"/>
</dbReference>
<accession>A0A450VKC5</accession>
<gene>
    <name evidence="6" type="ORF">BECKH772A_GA0070896_102455</name>
    <name evidence="5" type="ORF">BECKH772B_GA0070898_102065</name>
    <name evidence="7" type="ORF">BECKH772C_GA0070978_102485</name>
</gene>
<dbReference type="EC" id="2.1.1.-" evidence="3"/>
<dbReference type="SUPFAM" id="SSF53335">
    <property type="entry name" value="S-adenosyl-L-methionine-dependent methyltransferases"/>
    <property type="match status" value="1"/>
</dbReference>
<organism evidence="7">
    <name type="scientific">Candidatus Kentrum eta</name>
    <dbReference type="NCBI Taxonomy" id="2126337"/>
    <lineage>
        <taxon>Bacteria</taxon>
        <taxon>Pseudomonadati</taxon>
        <taxon>Pseudomonadota</taxon>
        <taxon>Gammaproteobacteria</taxon>
        <taxon>Candidatus Kentrum</taxon>
    </lineage>
</organism>
<dbReference type="InterPro" id="IPR029063">
    <property type="entry name" value="SAM-dependent_MTases_sf"/>
</dbReference>
<dbReference type="PRINTS" id="PR00508">
    <property type="entry name" value="S21N4MTFRASE"/>
</dbReference>